<dbReference type="Pfam" id="PF03537">
    <property type="entry name" value="Glyco_hydro_114"/>
    <property type="match status" value="1"/>
</dbReference>
<dbReference type="InterPro" id="IPR013785">
    <property type="entry name" value="Aldolase_TIM"/>
</dbReference>
<dbReference type="Proteomes" id="UP000192276">
    <property type="component" value="Unassembled WGS sequence"/>
</dbReference>
<dbReference type="AlphaFoldDB" id="A0A1V9FI36"/>
<proteinExistence type="predicted"/>
<protein>
    <recommendedName>
        <fullName evidence="1">Glycoside-hydrolase family GH114 TIM-barrel domain-containing protein</fullName>
    </recommendedName>
</protein>
<feature type="domain" description="Glycoside-hydrolase family GH114 TIM-barrel" evidence="1">
    <location>
        <begin position="176"/>
        <end position="287"/>
    </location>
</feature>
<keyword evidence="3" id="KW-1185">Reference proteome</keyword>
<dbReference type="Gene3D" id="3.20.20.70">
    <property type="entry name" value="Aldolase class I"/>
    <property type="match status" value="2"/>
</dbReference>
<dbReference type="PANTHER" id="PTHR35882">
    <property type="entry name" value="PELA"/>
    <property type="match status" value="1"/>
</dbReference>
<comment type="caution">
    <text evidence="2">The sequence shown here is derived from an EMBL/GenBank/DDBJ whole genome shotgun (WGS) entry which is preliminary data.</text>
</comment>
<dbReference type="InterPro" id="IPR004352">
    <property type="entry name" value="GH114_TIM-barrel"/>
</dbReference>
<evidence type="ECO:0000259" key="1">
    <source>
        <dbReference type="Pfam" id="PF03537"/>
    </source>
</evidence>
<organism evidence="2 3">
    <name type="scientific">Niastella populi</name>
    <dbReference type="NCBI Taxonomy" id="550983"/>
    <lineage>
        <taxon>Bacteria</taxon>
        <taxon>Pseudomonadati</taxon>
        <taxon>Bacteroidota</taxon>
        <taxon>Chitinophagia</taxon>
        <taxon>Chitinophagales</taxon>
        <taxon>Chitinophagaceae</taxon>
        <taxon>Niastella</taxon>
    </lineage>
</organism>
<dbReference type="STRING" id="550983.A4R26_23265"/>
<dbReference type="InterPro" id="IPR017853">
    <property type="entry name" value="GH"/>
</dbReference>
<gene>
    <name evidence="2" type="ORF">A4R26_23265</name>
</gene>
<reference evidence="3" key="1">
    <citation type="submission" date="2016-04" db="EMBL/GenBank/DDBJ databases">
        <authorList>
            <person name="Chen L."/>
            <person name="Zhuang W."/>
            <person name="Wang G."/>
        </authorList>
    </citation>
    <scope>NUCLEOTIDE SEQUENCE [LARGE SCALE GENOMIC DNA]</scope>
    <source>
        <strain evidence="3">208</strain>
    </source>
</reference>
<accession>A0A1V9FI36</accession>
<dbReference type="PANTHER" id="PTHR35882:SF2">
    <property type="entry name" value="PELA"/>
    <property type="match status" value="1"/>
</dbReference>
<evidence type="ECO:0000313" key="2">
    <source>
        <dbReference type="EMBL" id="OQP58039.1"/>
    </source>
</evidence>
<dbReference type="EMBL" id="LWBP01000189">
    <property type="protein sequence ID" value="OQP58039.1"/>
    <property type="molecule type" value="Genomic_DNA"/>
</dbReference>
<name>A0A1V9FI36_9BACT</name>
<dbReference type="SUPFAM" id="SSF51445">
    <property type="entry name" value="(Trans)glycosidases"/>
    <property type="match status" value="1"/>
</dbReference>
<evidence type="ECO:0000313" key="3">
    <source>
        <dbReference type="Proteomes" id="UP000192276"/>
    </source>
</evidence>
<sequence>MRTFIEGLSAYARQQQPGFLIVSQDALPLMTSTGDTAGTPDTDYLNAIDGVGQEEVYYGYNNIDDATTPTSARNAYLRMLRFAQRHGKRALVTDYCTTGTKVNASYTNNFNQGFISYVARQRELDTISTATPYNVHAGNVNTLSDAKNFLYLINPHTYTSKTQFLNELRATNFDVLILDGFFNDDSAPLTYNDVQSLKTKANGGKRIVLAYVAIGHAEDYRAYWNNDWFTNPPAWLDIAEDPDWEGNYMVRYWMQDWKNIVYGNDASYIKRFTNAGFDGAYLDTYDYTYWETHN</sequence>